<evidence type="ECO:0000313" key="4">
    <source>
        <dbReference type="Proteomes" id="UP000612899"/>
    </source>
</evidence>
<sequence length="250" mass="26150">MLNAKIDKLLKNGRIGANAVNDRVRKGLAGRSRQVVALATLAGVASIGLAAASLDNSPTPNLTSVTANADKQREQAAGQNDRSTRDTPVTGSEAPQTAPTPTVEAVAPIEQVPAPAKAPDWVNPMPRGEISSCYGPRWGTMHAGIDFFTDENEPIVSVGKGTVVAAGWVYSGYGISVVVDHGDGILTHYAHMNKTAVSEGDEVGPGTLLGYEGSTGDSTGPHLHFEVHAGMWNQIDPAPWLRDHGIDVAC</sequence>
<feature type="compositionally biased region" description="Polar residues" evidence="1">
    <location>
        <begin position="54"/>
        <end position="69"/>
    </location>
</feature>
<keyword evidence="4" id="KW-1185">Reference proteome</keyword>
<dbReference type="InterPro" id="IPR016047">
    <property type="entry name" value="M23ase_b-sheet_dom"/>
</dbReference>
<organism evidence="3 4">
    <name type="scientific">Rhizocola hellebori</name>
    <dbReference type="NCBI Taxonomy" id="1392758"/>
    <lineage>
        <taxon>Bacteria</taxon>
        <taxon>Bacillati</taxon>
        <taxon>Actinomycetota</taxon>
        <taxon>Actinomycetes</taxon>
        <taxon>Micromonosporales</taxon>
        <taxon>Micromonosporaceae</taxon>
        <taxon>Rhizocola</taxon>
    </lineage>
</organism>
<dbReference type="EMBL" id="BONY01000012">
    <property type="protein sequence ID" value="GIH04407.1"/>
    <property type="molecule type" value="Genomic_DNA"/>
</dbReference>
<dbReference type="PANTHER" id="PTHR21666">
    <property type="entry name" value="PEPTIDASE-RELATED"/>
    <property type="match status" value="1"/>
</dbReference>
<feature type="compositionally biased region" description="Polar residues" evidence="1">
    <location>
        <begin position="77"/>
        <end position="100"/>
    </location>
</feature>
<gene>
    <name evidence="3" type="ORF">Rhe02_24740</name>
</gene>
<evidence type="ECO:0000259" key="2">
    <source>
        <dbReference type="Pfam" id="PF01551"/>
    </source>
</evidence>
<dbReference type="CDD" id="cd12797">
    <property type="entry name" value="M23_peptidase"/>
    <property type="match status" value="1"/>
</dbReference>
<reference evidence="3" key="1">
    <citation type="submission" date="2021-01" db="EMBL/GenBank/DDBJ databases">
        <title>Whole genome shotgun sequence of Rhizocola hellebori NBRC 109834.</title>
        <authorList>
            <person name="Komaki H."/>
            <person name="Tamura T."/>
        </authorList>
    </citation>
    <scope>NUCLEOTIDE SEQUENCE</scope>
    <source>
        <strain evidence="3">NBRC 109834</strain>
    </source>
</reference>
<feature type="region of interest" description="Disordered" evidence="1">
    <location>
        <begin position="53"/>
        <end position="104"/>
    </location>
</feature>
<proteinExistence type="predicted"/>
<dbReference type="Pfam" id="PF01551">
    <property type="entry name" value="Peptidase_M23"/>
    <property type="match status" value="1"/>
</dbReference>
<dbReference type="InterPro" id="IPR011055">
    <property type="entry name" value="Dup_hybrid_motif"/>
</dbReference>
<name>A0A8J3VFS7_9ACTN</name>
<feature type="domain" description="M23ase beta-sheet core" evidence="2">
    <location>
        <begin position="141"/>
        <end position="236"/>
    </location>
</feature>
<dbReference type="Proteomes" id="UP000612899">
    <property type="component" value="Unassembled WGS sequence"/>
</dbReference>
<dbReference type="AlphaFoldDB" id="A0A8J3VFS7"/>
<dbReference type="PANTHER" id="PTHR21666:SF270">
    <property type="entry name" value="MUREIN HYDROLASE ACTIVATOR ENVC"/>
    <property type="match status" value="1"/>
</dbReference>
<dbReference type="SUPFAM" id="SSF51261">
    <property type="entry name" value="Duplicated hybrid motif"/>
    <property type="match status" value="1"/>
</dbReference>
<dbReference type="GO" id="GO:0004222">
    <property type="term" value="F:metalloendopeptidase activity"/>
    <property type="evidence" value="ECO:0007669"/>
    <property type="project" value="TreeGrafter"/>
</dbReference>
<protein>
    <recommendedName>
        <fullName evidence="2">M23ase beta-sheet core domain-containing protein</fullName>
    </recommendedName>
</protein>
<accession>A0A8J3VFS7</accession>
<evidence type="ECO:0000256" key="1">
    <source>
        <dbReference type="SAM" id="MobiDB-lite"/>
    </source>
</evidence>
<dbReference type="InterPro" id="IPR050570">
    <property type="entry name" value="Cell_wall_metabolism_enzyme"/>
</dbReference>
<dbReference type="Gene3D" id="2.70.70.10">
    <property type="entry name" value="Glucose Permease (Domain IIA)"/>
    <property type="match status" value="1"/>
</dbReference>
<evidence type="ECO:0000313" key="3">
    <source>
        <dbReference type="EMBL" id="GIH04407.1"/>
    </source>
</evidence>
<comment type="caution">
    <text evidence="3">The sequence shown here is derived from an EMBL/GenBank/DDBJ whole genome shotgun (WGS) entry which is preliminary data.</text>
</comment>